<dbReference type="Pfam" id="PF01471">
    <property type="entry name" value="PG_binding_1"/>
    <property type="match status" value="2"/>
</dbReference>
<evidence type="ECO:0000259" key="1">
    <source>
        <dbReference type="Pfam" id="PF01471"/>
    </source>
</evidence>
<dbReference type="AlphaFoldDB" id="A0A433UMA1"/>
<dbReference type="Proteomes" id="UP000271624">
    <property type="component" value="Unassembled WGS sequence"/>
</dbReference>
<feature type="domain" description="Peptidoglycan binding-like" evidence="1">
    <location>
        <begin position="13"/>
        <end position="69"/>
    </location>
</feature>
<dbReference type="PANTHER" id="PTHR41533:SF1">
    <property type="entry name" value="L,D-TRANSPEPTIDASE YCBB-RELATED"/>
    <property type="match status" value="1"/>
</dbReference>
<name>A0A433UMA1_9CYAN</name>
<feature type="domain" description="Peptidoglycan binding-like" evidence="1">
    <location>
        <begin position="86"/>
        <end position="146"/>
    </location>
</feature>
<dbReference type="InterPro" id="IPR036366">
    <property type="entry name" value="PGBDSf"/>
</dbReference>
<reference evidence="2" key="2">
    <citation type="journal article" date="2019" name="Genome Biol. Evol.">
        <title>Day and night: Metabolic profiles and evolutionary relationships of six axenic non-marine cyanobacteria.</title>
        <authorList>
            <person name="Will S.E."/>
            <person name="Henke P."/>
            <person name="Boedeker C."/>
            <person name="Huang S."/>
            <person name="Brinkmann H."/>
            <person name="Rohde M."/>
            <person name="Jarek M."/>
            <person name="Friedl T."/>
            <person name="Seufert S."/>
            <person name="Schumacher M."/>
            <person name="Overmann J."/>
            <person name="Neumann-Schaal M."/>
            <person name="Petersen J."/>
        </authorList>
    </citation>
    <scope>NUCLEOTIDE SEQUENCE [LARGE SCALE GENOMIC DNA]</scope>
    <source>
        <strain evidence="2">PCC 7102</strain>
    </source>
</reference>
<evidence type="ECO:0000313" key="2">
    <source>
        <dbReference type="EMBL" id="RUS94968.1"/>
    </source>
</evidence>
<protein>
    <recommendedName>
        <fullName evidence="1">Peptidoglycan binding-like domain-containing protein</fullName>
    </recommendedName>
</protein>
<dbReference type="SUPFAM" id="SSF47090">
    <property type="entry name" value="PGBD-like"/>
    <property type="match status" value="2"/>
</dbReference>
<dbReference type="InterPro" id="IPR036365">
    <property type="entry name" value="PGBD-like_sf"/>
</dbReference>
<dbReference type="InterPro" id="IPR002477">
    <property type="entry name" value="Peptidoglycan-bd-like"/>
</dbReference>
<dbReference type="EMBL" id="RSCL01000045">
    <property type="protein sequence ID" value="RUS94968.1"/>
    <property type="molecule type" value="Genomic_DNA"/>
</dbReference>
<reference evidence="2" key="1">
    <citation type="submission" date="2018-12" db="EMBL/GenBank/DDBJ databases">
        <authorList>
            <person name="Will S."/>
            <person name="Neumann-Schaal M."/>
            <person name="Henke P."/>
        </authorList>
    </citation>
    <scope>NUCLEOTIDE SEQUENCE</scope>
    <source>
        <strain evidence="2">PCC 7102</strain>
    </source>
</reference>
<proteinExistence type="predicted"/>
<evidence type="ECO:0000313" key="3">
    <source>
        <dbReference type="Proteomes" id="UP000271624"/>
    </source>
</evidence>
<sequence length="170" mass="18576">MPTTFATLQVGSTGAAVRDLQQDLTVLKYYTGAIDSVFGAKMKDAVVKFQQQSAVKVDGIVGYETEAAIERQVWVLKRPVLKQGSTGQEVKNLQNLLKEDLEIAHSDSSFTNIDGIFGSNTKAAVIKFQKDRHLAGDGVVGAVTWMELSYVKSYDMSPEQIVLNGIFTNV</sequence>
<gene>
    <name evidence="2" type="ORF">DSM106972_092190</name>
</gene>
<comment type="caution">
    <text evidence="2">The sequence shown here is derived from an EMBL/GenBank/DDBJ whole genome shotgun (WGS) entry which is preliminary data.</text>
</comment>
<keyword evidence="3" id="KW-1185">Reference proteome</keyword>
<dbReference type="RefSeq" id="WP_127087158.1">
    <property type="nucleotide sequence ID" value="NZ_RSCL01000045.1"/>
</dbReference>
<accession>A0A433UMA1</accession>
<dbReference type="InterPro" id="IPR052905">
    <property type="entry name" value="LD-transpeptidase_YkuD-like"/>
</dbReference>
<dbReference type="OrthoDB" id="511527at2"/>
<dbReference type="Gene3D" id="1.10.101.10">
    <property type="entry name" value="PGBD-like superfamily/PGBD"/>
    <property type="match status" value="2"/>
</dbReference>
<dbReference type="PANTHER" id="PTHR41533">
    <property type="entry name" value="L,D-TRANSPEPTIDASE HI_1667-RELATED"/>
    <property type="match status" value="1"/>
</dbReference>
<organism evidence="2 3">
    <name type="scientific">Dulcicalothrix desertica PCC 7102</name>
    <dbReference type="NCBI Taxonomy" id="232991"/>
    <lineage>
        <taxon>Bacteria</taxon>
        <taxon>Bacillati</taxon>
        <taxon>Cyanobacteriota</taxon>
        <taxon>Cyanophyceae</taxon>
        <taxon>Nostocales</taxon>
        <taxon>Calotrichaceae</taxon>
        <taxon>Dulcicalothrix</taxon>
    </lineage>
</organism>